<comment type="caution">
    <text evidence="1">The sequence shown here is derived from an EMBL/GenBank/DDBJ whole genome shotgun (WGS) entry which is preliminary data.</text>
</comment>
<dbReference type="InterPro" id="IPR044160">
    <property type="entry name" value="TGD4-like"/>
</dbReference>
<reference evidence="1" key="1">
    <citation type="journal article" date="2023" name="Science">
        <title>Elucidation of the pathway for biosynthesis of saponin adjuvants from the soapbark tree.</title>
        <authorList>
            <person name="Reed J."/>
            <person name="Orme A."/>
            <person name="El-Demerdash A."/>
            <person name="Owen C."/>
            <person name="Martin L.B.B."/>
            <person name="Misra R.C."/>
            <person name="Kikuchi S."/>
            <person name="Rejzek M."/>
            <person name="Martin A.C."/>
            <person name="Harkess A."/>
            <person name="Leebens-Mack J."/>
            <person name="Louveau T."/>
            <person name="Stephenson M.J."/>
            <person name="Osbourn A."/>
        </authorList>
    </citation>
    <scope>NUCLEOTIDE SEQUENCE</scope>
    <source>
        <strain evidence="1">S10</strain>
    </source>
</reference>
<evidence type="ECO:0000313" key="2">
    <source>
        <dbReference type="Proteomes" id="UP001163823"/>
    </source>
</evidence>
<gene>
    <name evidence="1" type="ORF">O6P43_021945</name>
</gene>
<accession>A0AAD7LCS3</accession>
<dbReference type="KEGG" id="qsa:O6P43_021945"/>
<organism evidence="1 2">
    <name type="scientific">Quillaja saponaria</name>
    <name type="common">Soap bark tree</name>
    <dbReference type="NCBI Taxonomy" id="32244"/>
    <lineage>
        <taxon>Eukaryota</taxon>
        <taxon>Viridiplantae</taxon>
        <taxon>Streptophyta</taxon>
        <taxon>Embryophyta</taxon>
        <taxon>Tracheophyta</taxon>
        <taxon>Spermatophyta</taxon>
        <taxon>Magnoliopsida</taxon>
        <taxon>eudicotyledons</taxon>
        <taxon>Gunneridae</taxon>
        <taxon>Pentapetalae</taxon>
        <taxon>rosids</taxon>
        <taxon>fabids</taxon>
        <taxon>Fabales</taxon>
        <taxon>Quillajaceae</taxon>
        <taxon>Quillaja</taxon>
    </lineage>
</organism>
<dbReference type="GO" id="GO:0034196">
    <property type="term" value="P:acylglycerol transport"/>
    <property type="evidence" value="ECO:0007669"/>
    <property type="project" value="InterPro"/>
</dbReference>
<dbReference type="GO" id="GO:1990052">
    <property type="term" value="P:ER to chloroplast lipid transport"/>
    <property type="evidence" value="ECO:0007669"/>
    <property type="project" value="InterPro"/>
</dbReference>
<dbReference type="GO" id="GO:0009941">
    <property type="term" value="C:chloroplast envelope"/>
    <property type="evidence" value="ECO:0007669"/>
    <property type="project" value="TreeGrafter"/>
</dbReference>
<dbReference type="Proteomes" id="UP001163823">
    <property type="component" value="Chromosome 9"/>
</dbReference>
<dbReference type="AlphaFoldDB" id="A0AAD7LCS3"/>
<keyword evidence="2" id="KW-1185">Reference proteome</keyword>
<proteinExistence type="predicted"/>
<dbReference type="GO" id="GO:0070300">
    <property type="term" value="F:phosphatidic acid binding"/>
    <property type="evidence" value="ECO:0007669"/>
    <property type="project" value="InterPro"/>
</dbReference>
<dbReference type="EMBL" id="JARAOO010000009">
    <property type="protein sequence ID" value="KAJ7955337.1"/>
    <property type="molecule type" value="Genomic_DNA"/>
</dbReference>
<dbReference type="PANTHER" id="PTHR34954:SF4">
    <property type="entry name" value="PROTEIN TRIGALACTOSYLDIACYLGLYCEROL 4, CHLOROPLASTIC"/>
    <property type="match status" value="1"/>
</dbReference>
<protein>
    <submittedName>
        <fullName evidence="1">Protein TRIGALACTOSYLDIACYLGLYCEROL 4, chloroplastic-like</fullName>
    </submittedName>
</protein>
<dbReference type="PANTHER" id="PTHR34954">
    <property type="entry name" value="EXPRESSED PROTEIN"/>
    <property type="match status" value="1"/>
</dbReference>
<sequence>MEMRKLRWAMDGGGFWDLDVSTPKTLDGLAFPVPGDPLPLGLSRGTRLSRPKQLHFMQRFMTAPFIPSYATPHGFSLQRVLTIPFFENWFVTFLGQFNLQKFLSFAKTSRETPESASSWLQTHGIHLHHKSLYALGFCSEFLLTPDDTLLLGFDAYGHTDKPRKKAVFHHKFPQHDLTVEAEWPGLFVDKTGNYWDVPLSMSVDLASVAFDKSGPSYHLCMHNNLGLPKQFEGDHGSRAPPTLLPGFSIKSALSYKKSIDIWRGEGPKLKLVQPYDMFLSDPHISASAIIGAAVTSAFGDNSMRAQVEDVLQDFRGFCLKTSGGKSSVLADAFGSVSFTAQYGNFQRLFLDLTRFHARLDFPSGTKFLSGATFVAQDLFNSQQPSLEVVQAICPNVTFSLQQQVAGPFSVRVDSGVTIDLKRQDIRADDPVFAVEYALQVLGSAKAIAWYSPKHREFMMELRFFET</sequence>
<name>A0AAD7LCS3_QUISA</name>
<evidence type="ECO:0000313" key="1">
    <source>
        <dbReference type="EMBL" id="KAJ7955337.1"/>
    </source>
</evidence>